<dbReference type="Proteomes" id="UP000005239">
    <property type="component" value="Unassembled WGS sequence"/>
</dbReference>
<keyword evidence="2" id="KW-0812">Transmembrane</keyword>
<dbReference type="SUPFAM" id="SSF81321">
    <property type="entry name" value="Family A G protein-coupled receptor-like"/>
    <property type="match status" value="1"/>
</dbReference>
<dbReference type="Pfam" id="PF10328">
    <property type="entry name" value="7TM_GPCR_Srx"/>
    <property type="match status" value="1"/>
</dbReference>
<dbReference type="CDD" id="cd00637">
    <property type="entry name" value="7tm_classA_rhodopsin-like"/>
    <property type="match status" value="1"/>
</dbReference>
<reference evidence="6" key="1">
    <citation type="journal article" date="2008" name="Nat. Genet.">
        <title>The Pristionchus pacificus genome provides a unique perspective on nematode lifestyle and parasitism.</title>
        <authorList>
            <person name="Dieterich C."/>
            <person name="Clifton S.W."/>
            <person name="Schuster L.N."/>
            <person name="Chinwalla A."/>
            <person name="Delehaunty K."/>
            <person name="Dinkelacker I."/>
            <person name="Fulton L."/>
            <person name="Fulton R."/>
            <person name="Godfrey J."/>
            <person name="Minx P."/>
            <person name="Mitreva M."/>
            <person name="Roeseler W."/>
            <person name="Tian H."/>
            <person name="Witte H."/>
            <person name="Yang S.P."/>
            <person name="Wilson R.K."/>
            <person name="Sommer R.J."/>
        </authorList>
    </citation>
    <scope>NUCLEOTIDE SEQUENCE [LARGE SCALE GENOMIC DNA]</scope>
    <source>
        <strain evidence="6">PS312</strain>
    </source>
</reference>
<evidence type="ECO:0000256" key="3">
    <source>
        <dbReference type="ARBA" id="ARBA00022989"/>
    </source>
</evidence>
<dbReference type="AlphaFoldDB" id="A0A2A6CWB6"/>
<accession>A0A2A6CWB6</accession>
<protein>
    <submittedName>
        <fullName evidence="5">G protein-coupled receptor</fullName>
    </submittedName>
</protein>
<organism evidence="5 6">
    <name type="scientific">Pristionchus pacificus</name>
    <name type="common">Parasitic nematode worm</name>
    <dbReference type="NCBI Taxonomy" id="54126"/>
    <lineage>
        <taxon>Eukaryota</taxon>
        <taxon>Metazoa</taxon>
        <taxon>Ecdysozoa</taxon>
        <taxon>Nematoda</taxon>
        <taxon>Chromadorea</taxon>
        <taxon>Rhabditida</taxon>
        <taxon>Rhabditina</taxon>
        <taxon>Diplogasteromorpha</taxon>
        <taxon>Diplogasteroidea</taxon>
        <taxon>Neodiplogasteridae</taxon>
        <taxon>Pristionchus</taxon>
    </lineage>
</organism>
<evidence type="ECO:0000313" key="5">
    <source>
        <dbReference type="EnsemblMetazoa" id="PPA36350.1"/>
    </source>
</evidence>
<sequence length="303" mass="34438">MDSVNNMWAGIVMFVAGLFGVCFNGLAIFTVYKCRHLHNSFGFLCLSHCIANLGVCFTFAAWCAPTTVWQNSALADTVEGKRVGQINFLFWNACVYSHLSISINRFICITFPLQAKKVFTPHVIGAFFFVPWAIALCHITPYFWVNDCFVFYEPTTWAWTFTDGPCVLYISTYFDFYSSMTVFVLMTFFDLLTGFKLRMMNNKNALLTGTREMHAKRKMETRFFIQAICQSATFGMEILSFYVVCPLVATTQWEMFMTTTFMWVACHASDGVIMCLFHSGRLCGNSKTSTAATSITVESKSRH</sequence>
<evidence type="ECO:0000256" key="1">
    <source>
        <dbReference type="ARBA" id="ARBA00004370"/>
    </source>
</evidence>
<comment type="subcellular location">
    <subcellularLocation>
        <location evidence="1">Membrane</location>
    </subcellularLocation>
</comment>
<proteinExistence type="predicted"/>
<reference evidence="5" key="2">
    <citation type="submission" date="2022-06" db="UniProtKB">
        <authorList>
            <consortium name="EnsemblMetazoa"/>
        </authorList>
    </citation>
    <scope>IDENTIFICATION</scope>
    <source>
        <strain evidence="5">PS312</strain>
    </source>
</reference>
<dbReference type="PANTHER" id="PTHR23017">
    <property type="entry name" value="SERPENTINE RECEPTOR, CLASS X"/>
    <property type="match status" value="1"/>
</dbReference>
<dbReference type="PROSITE" id="PS50262">
    <property type="entry name" value="G_PROTEIN_RECEP_F1_2"/>
    <property type="match status" value="1"/>
</dbReference>
<evidence type="ECO:0000256" key="4">
    <source>
        <dbReference type="ARBA" id="ARBA00023136"/>
    </source>
</evidence>
<dbReference type="OrthoDB" id="5800536at2759"/>
<name>A0A2A6CWB6_PRIPA</name>
<evidence type="ECO:0000256" key="2">
    <source>
        <dbReference type="ARBA" id="ARBA00022692"/>
    </source>
</evidence>
<evidence type="ECO:0000313" key="6">
    <source>
        <dbReference type="Proteomes" id="UP000005239"/>
    </source>
</evidence>
<accession>A0A8R1UQC6</accession>
<keyword evidence="6" id="KW-1185">Reference proteome</keyword>
<dbReference type="Gene3D" id="1.20.1070.10">
    <property type="entry name" value="Rhodopsin 7-helix transmembrane proteins"/>
    <property type="match status" value="1"/>
</dbReference>
<dbReference type="PANTHER" id="PTHR23017:SF3">
    <property type="entry name" value="G-PROTEIN COUPLED RECEPTORS FAMILY 1 PROFILE DOMAIN-CONTAINING PROTEIN"/>
    <property type="match status" value="1"/>
</dbReference>
<dbReference type="GO" id="GO:0016020">
    <property type="term" value="C:membrane"/>
    <property type="evidence" value="ECO:0007669"/>
    <property type="project" value="UniProtKB-SubCell"/>
</dbReference>
<dbReference type="InterPro" id="IPR017452">
    <property type="entry name" value="GPCR_Rhodpsn_7TM"/>
</dbReference>
<dbReference type="EnsemblMetazoa" id="PPA36350.1">
    <property type="protein sequence ID" value="PPA36350.1"/>
    <property type="gene ID" value="WBGene00274719"/>
</dbReference>
<keyword evidence="3" id="KW-1133">Transmembrane helix</keyword>
<gene>
    <name evidence="5" type="primary">WBGene00274719</name>
</gene>
<keyword evidence="4" id="KW-0472">Membrane</keyword>
<dbReference type="InterPro" id="IPR019430">
    <property type="entry name" value="7TM_GPCR_serpentine_rcpt_Srx"/>
</dbReference>